<dbReference type="Proteomes" id="UP001318040">
    <property type="component" value="Chromosome 6"/>
</dbReference>
<evidence type="ECO:0000256" key="1">
    <source>
        <dbReference type="SAM" id="Coils"/>
    </source>
</evidence>
<dbReference type="PANTHER" id="PTHR35347:SF1">
    <property type="entry name" value="COILED-COIL DOMAIN-CONTAINING PROTEIN 175"/>
    <property type="match status" value="1"/>
</dbReference>
<evidence type="ECO:0000256" key="2">
    <source>
        <dbReference type="SAM" id="MobiDB-lite"/>
    </source>
</evidence>
<feature type="coiled-coil region" evidence="1">
    <location>
        <begin position="102"/>
        <end position="129"/>
    </location>
</feature>
<reference evidence="4" key="1">
    <citation type="submission" date="2025-08" db="UniProtKB">
        <authorList>
            <consortium name="RefSeq"/>
        </authorList>
    </citation>
    <scope>IDENTIFICATION</scope>
    <source>
        <tissue evidence="4">Sperm</tissue>
    </source>
</reference>
<feature type="region of interest" description="Disordered" evidence="2">
    <location>
        <begin position="270"/>
        <end position="297"/>
    </location>
</feature>
<dbReference type="AlphaFoldDB" id="A0AAJ7ST15"/>
<proteinExistence type="predicted"/>
<evidence type="ECO:0000313" key="3">
    <source>
        <dbReference type="Proteomes" id="UP001318040"/>
    </source>
</evidence>
<dbReference type="PANTHER" id="PTHR35347">
    <property type="entry name" value="COILED-COIL DOMAIN-CONTAINING PROTEIN 175"/>
    <property type="match status" value="1"/>
</dbReference>
<dbReference type="KEGG" id="pmrn:116939556"/>
<keyword evidence="1" id="KW-0175">Coiled coil</keyword>
<evidence type="ECO:0000313" key="4">
    <source>
        <dbReference type="RefSeq" id="XP_032803987.1"/>
    </source>
</evidence>
<dbReference type="CTD" id="729665"/>
<protein>
    <submittedName>
        <fullName evidence="4">Coiled-coil domain-containing protein 175-like isoform X1</fullName>
    </submittedName>
</protein>
<gene>
    <name evidence="4" type="primary">LOC116939556</name>
</gene>
<accession>A0AAJ7ST15</accession>
<feature type="coiled-coil region" evidence="1">
    <location>
        <begin position="369"/>
        <end position="421"/>
    </location>
</feature>
<dbReference type="InterPro" id="IPR038834">
    <property type="entry name" value="CCDC175"/>
</dbReference>
<name>A0AAJ7ST15_PETMA</name>
<feature type="coiled-coil region" evidence="1">
    <location>
        <begin position="507"/>
        <end position="671"/>
    </location>
</feature>
<feature type="coiled-coil region" evidence="1">
    <location>
        <begin position="309"/>
        <end position="340"/>
    </location>
</feature>
<sequence length="739" mass="86115">MASGVDLPTLKSVLKHLRDLAHHLHLKKEEHGFQEEEISHFEEIAIAMEELDAKRRQAHDRLEVETIKASLLRQKLHTLPNEISRETAAAVSAARDTNSAELKNLRHGLSATLGEIQELQKKLDFWENDNSALMPELEKWQAQKDEIIYRLNEQMSERANMQITLNDTHKQIQESREIITRLEVAREDLLKAMAQEKAQFALNKEGILKEMENEKRLVGAQREMNAEKRKDVEQVTKELSDQQCRLDNQYQLLSRVQGSLSLLEAARVRGTARQEQGDQQEQELRKRSKRLTEGLTHASQTLGERISVLRETQSKMNKAMADAEEMKKSLQARRSDTEARLAQAWELEAKELANKEDAIKQFQASRSFIDEKTEMIARLQRETVDLEESMRETQEQSKAVINSYNQQLEEHKEWLAKARQERMAVISEKESIQMEIRETRAEANKFILQLNGQLEKDAQKQRELTDESRQLQTEIAEKIQMIPGLQQHLTEEKKKCRQLECELTACVKRIEEELVRVTEVCEQKEQEMQQTAPVLQQLQAELQEAQKLYNERKHEIAAIKSKRRQMEEMSRQMQQEIENFSTSKGQLQSELQEARSEFLQQLKDQGDELQALERNIYETCGKREQVTMENCRFKLCNVKFSEDISKLETDAENHKQAMKDLEKNRDTLEANLQEGWVRCAKSQKEYEEGDECIVESLLELMKRTERRQIHVGKVTWGLEDQMSLFGKILDRTTKSCPLG</sequence>
<dbReference type="RefSeq" id="XP_032803987.1">
    <property type="nucleotide sequence ID" value="XM_032948096.1"/>
</dbReference>
<keyword evidence="3" id="KW-1185">Reference proteome</keyword>
<organism evidence="3 4">
    <name type="scientific">Petromyzon marinus</name>
    <name type="common">Sea lamprey</name>
    <dbReference type="NCBI Taxonomy" id="7757"/>
    <lineage>
        <taxon>Eukaryota</taxon>
        <taxon>Metazoa</taxon>
        <taxon>Chordata</taxon>
        <taxon>Craniata</taxon>
        <taxon>Vertebrata</taxon>
        <taxon>Cyclostomata</taxon>
        <taxon>Hyperoartia</taxon>
        <taxon>Petromyzontiformes</taxon>
        <taxon>Petromyzontidae</taxon>
        <taxon>Petromyzon</taxon>
    </lineage>
</organism>